<reference evidence="1 2" key="1">
    <citation type="submission" date="2017-12" db="EMBL/GenBank/DDBJ databases">
        <title>Comparative genomics of Botrytis spp.</title>
        <authorList>
            <person name="Valero-Jimenez C.A."/>
            <person name="Tapia P."/>
            <person name="Veloso J."/>
            <person name="Silva-Moreno E."/>
            <person name="Staats M."/>
            <person name="Valdes J.H."/>
            <person name="Van Kan J.A.L."/>
        </authorList>
    </citation>
    <scope>NUCLEOTIDE SEQUENCE [LARGE SCALE GENOMIC DNA]</scope>
    <source>
        <strain evidence="1 2">Bp0003</strain>
    </source>
</reference>
<name>A0A4Z1F799_9HELO</name>
<accession>A0A4Z1F799</accession>
<gene>
    <name evidence="1" type="ORF">BPAE_0366g00040</name>
</gene>
<dbReference type="EMBL" id="PQXI01000364">
    <property type="protein sequence ID" value="TGO18762.1"/>
    <property type="molecule type" value="Genomic_DNA"/>
</dbReference>
<keyword evidence="2" id="KW-1185">Reference proteome</keyword>
<comment type="caution">
    <text evidence="1">The sequence shown here is derived from an EMBL/GenBank/DDBJ whole genome shotgun (WGS) entry which is preliminary data.</text>
</comment>
<protein>
    <submittedName>
        <fullName evidence="1">Uncharacterized protein</fullName>
    </submittedName>
</protein>
<proteinExistence type="predicted"/>
<organism evidence="1 2">
    <name type="scientific">Botrytis paeoniae</name>
    <dbReference type="NCBI Taxonomy" id="278948"/>
    <lineage>
        <taxon>Eukaryota</taxon>
        <taxon>Fungi</taxon>
        <taxon>Dikarya</taxon>
        <taxon>Ascomycota</taxon>
        <taxon>Pezizomycotina</taxon>
        <taxon>Leotiomycetes</taxon>
        <taxon>Helotiales</taxon>
        <taxon>Sclerotiniaceae</taxon>
        <taxon>Botrytis</taxon>
    </lineage>
</organism>
<dbReference type="AlphaFoldDB" id="A0A4Z1F799"/>
<dbReference type="Proteomes" id="UP000297910">
    <property type="component" value="Unassembled WGS sequence"/>
</dbReference>
<evidence type="ECO:0000313" key="2">
    <source>
        <dbReference type="Proteomes" id="UP000297910"/>
    </source>
</evidence>
<evidence type="ECO:0000313" key="1">
    <source>
        <dbReference type="EMBL" id="TGO18762.1"/>
    </source>
</evidence>
<sequence length="169" mass="17440">MSGMSKGGSWRACISSSSFVGTSKADAARSRRIFFENTAEGMKVVESSSVAITEVLQQPVKHSVRTAGGAARSKRVYEAKLILPGQNVVSTTPGIHDASDGVDTAGTTGTADGVGAADGINNGVDEAADEAIGRTDIIDISNGMDNEWKGDLHSGINRGSNQVMDLVPS</sequence>